<reference evidence="1" key="1">
    <citation type="submission" date="2018-02" db="EMBL/GenBank/DDBJ databases">
        <title>Rhizophora mucronata_Transcriptome.</title>
        <authorList>
            <person name="Meera S.P."/>
            <person name="Sreeshan A."/>
            <person name="Augustine A."/>
        </authorList>
    </citation>
    <scope>NUCLEOTIDE SEQUENCE</scope>
    <source>
        <tissue evidence="1">Leaf</tissue>
    </source>
</reference>
<dbReference type="EMBL" id="GGEC01070666">
    <property type="protein sequence ID" value="MBX51150.1"/>
    <property type="molecule type" value="Transcribed_RNA"/>
</dbReference>
<protein>
    <submittedName>
        <fullName evidence="1">Uncharacterized protein</fullName>
    </submittedName>
</protein>
<accession>A0A2P2P8R6</accession>
<dbReference type="AlphaFoldDB" id="A0A2P2P8R6"/>
<sequence>MRCNEEEGIFKKAHNSEHFISYVDERNQIAGKQRWECSKEEKLNHRE</sequence>
<proteinExistence type="predicted"/>
<name>A0A2P2P8R6_RHIMU</name>
<evidence type="ECO:0000313" key="1">
    <source>
        <dbReference type="EMBL" id="MBX51150.1"/>
    </source>
</evidence>
<organism evidence="1">
    <name type="scientific">Rhizophora mucronata</name>
    <name type="common">Asiatic mangrove</name>
    <dbReference type="NCBI Taxonomy" id="61149"/>
    <lineage>
        <taxon>Eukaryota</taxon>
        <taxon>Viridiplantae</taxon>
        <taxon>Streptophyta</taxon>
        <taxon>Embryophyta</taxon>
        <taxon>Tracheophyta</taxon>
        <taxon>Spermatophyta</taxon>
        <taxon>Magnoliopsida</taxon>
        <taxon>eudicotyledons</taxon>
        <taxon>Gunneridae</taxon>
        <taxon>Pentapetalae</taxon>
        <taxon>rosids</taxon>
        <taxon>fabids</taxon>
        <taxon>Malpighiales</taxon>
        <taxon>Rhizophoraceae</taxon>
        <taxon>Rhizophora</taxon>
    </lineage>
</organism>